<evidence type="ECO:0000256" key="1">
    <source>
        <dbReference type="ARBA" id="ARBA00006484"/>
    </source>
</evidence>
<dbReference type="AlphaFoldDB" id="J4SI41"/>
<protein>
    <submittedName>
        <fullName evidence="3">3-oxoacyl-ACP reductase</fullName>
    </submittedName>
</protein>
<dbReference type="Proteomes" id="UP000006455">
    <property type="component" value="Unassembled WGS sequence"/>
</dbReference>
<accession>J4SI41</accession>
<evidence type="ECO:0000313" key="3">
    <source>
        <dbReference type="EMBL" id="EJO89505.1"/>
    </source>
</evidence>
<dbReference type="EMBL" id="AFVW02000002">
    <property type="protein sequence ID" value="EJO89505.1"/>
    <property type="molecule type" value="Genomic_DNA"/>
</dbReference>
<name>J4SI41_9MYCO</name>
<keyword evidence="2" id="KW-0560">Oxidoreductase</keyword>
<proteinExistence type="inferred from homology"/>
<dbReference type="InterPro" id="IPR036291">
    <property type="entry name" value="NAD(P)-bd_dom_sf"/>
</dbReference>
<reference evidence="3 4" key="1">
    <citation type="journal article" date="2011" name="J. Bacteriol.">
        <title>Genome sequence of the Mycobacterium colombiense type strain, CECT 3035.</title>
        <authorList>
            <person name="Gonzalez-Perez M."/>
            <person name="Murcia M.I."/>
            <person name="Landsman D."/>
            <person name="Jordan I.K."/>
            <person name="Marino-Ramirez L."/>
        </authorList>
    </citation>
    <scope>NUCLEOTIDE SEQUENCE [LARGE SCALE GENOMIC DNA]</scope>
    <source>
        <strain evidence="3 4">CECT 3035</strain>
    </source>
</reference>
<gene>
    <name evidence="3" type="ORF">MCOL_V204930</name>
</gene>
<dbReference type="PRINTS" id="PR00080">
    <property type="entry name" value="SDRFAMILY"/>
</dbReference>
<dbReference type="PANTHER" id="PTHR42760">
    <property type="entry name" value="SHORT-CHAIN DEHYDROGENASES/REDUCTASES FAMILY MEMBER"/>
    <property type="match status" value="1"/>
</dbReference>
<evidence type="ECO:0000313" key="4">
    <source>
        <dbReference type="Proteomes" id="UP000006455"/>
    </source>
</evidence>
<dbReference type="PRINTS" id="PR00081">
    <property type="entry name" value="GDHRDH"/>
</dbReference>
<comment type="similarity">
    <text evidence="1">Belongs to the short-chain dehydrogenases/reductases (SDR) family.</text>
</comment>
<organism evidence="3 4">
    <name type="scientific">Mycobacterium colombiense CECT 3035</name>
    <dbReference type="NCBI Taxonomy" id="1041522"/>
    <lineage>
        <taxon>Bacteria</taxon>
        <taxon>Bacillati</taxon>
        <taxon>Actinomycetota</taxon>
        <taxon>Actinomycetes</taxon>
        <taxon>Mycobacteriales</taxon>
        <taxon>Mycobacteriaceae</taxon>
        <taxon>Mycobacterium</taxon>
        <taxon>Mycobacterium avium complex (MAC)</taxon>
    </lineage>
</organism>
<dbReference type="SUPFAM" id="SSF51735">
    <property type="entry name" value="NAD(P)-binding Rossmann-fold domains"/>
    <property type="match status" value="1"/>
</dbReference>
<dbReference type="GO" id="GO:0016616">
    <property type="term" value="F:oxidoreductase activity, acting on the CH-OH group of donors, NAD or NADP as acceptor"/>
    <property type="evidence" value="ECO:0007669"/>
    <property type="project" value="TreeGrafter"/>
</dbReference>
<dbReference type="CDD" id="cd05233">
    <property type="entry name" value="SDR_c"/>
    <property type="match status" value="1"/>
</dbReference>
<comment type="caution">
    <text evidence="3">The sequence shown here is derived from an EMBL/GenBank/DDBJ whole genome shotgun (WGS) entry which is preliminary data.</text>
</comment>
<sequence length="246" mass="26206">MAFVTGAAGMGIGNATVRRMAAGGASVVVTDIHPGRTDDVTRSIAEEYPKSRVYGYPMDAGDRGHIDDVVEKVLADIGRIDILVNNAAINILGSVFDYEPADWDRVMAVNIDGPWYLSRRVLPQMRDRNAGVIVNVTSYAGDVGGMGMETPYAVSKGALNTLTRCLAHEAGPFGIRVNSVSPGVTDGTKFIVDHPEIRSRPDAVGPLGSVPHKDELAEVIAFLASRRAAHITGEIINVCGGAYMRN</sequence>
<dbReference type="STRING" id="1041522.GCA_002105755_02095"/>
<dbReference type="eggNOG" id="COG1028">
    <property type="taxonomic scope" value="Bacteria"/>
</dbReference>
<dbReference type="FunFam" id="3.40.50.720:FF:000084">
    <property type="entry name" value="Short-chain dehydrogenase reductase"/>
    <property type="match status" value="1"/>
</dbReference>
<dbReference type="PANTHER" id="PTHR42760:SF133">
    <property type="entry name" value="3-OXOACYL-[ACYL-CARRIER-PROTEIN] REDUCTASE"/>
    <property type="match status" value="1"/>
</dbReference>
<dbReference type="Pfam" id="PF13561">
    <property type="entry name" value="adh_short_C2"/>
    <property type="match status" value="1"/>
</dbReference>
<evidence type="ECO:0000256" key="2">
    <source>
        <dbReference type="ARBA" id="ARBA00023002"/>
    </source>
</evidence>
<dbReference type="InterPro" id="IPR002347">
    <property type="entry name" value="SDR_fam"/>
</dbReference>
<dbReference type="Gene3D" id="3.40.50.720">
    <property type="entry name" value="NAD(P)-binding Rossmann-like Domain"/>
    <property type="match status" value="1"/>
</dbReference>